<evidence type="ECO:0000256" key="1">
    <source>
        <dbReference type="ARBA" id="ARBA00003502"/>
    </source>
</evidence>
<dbReference type="SUPFAM" id="SSF53850">
    <property type="entry name" value="Periplasmic binding protein-like II"/>
    <property type="match status" value="1"/>
</dbReference>
<accession>A0A5P6PCI5</accession>
<dbReference type="SUPFAM" id="SSF46785">
    <property type="entry name" value="Winged helix' DNA-binding domain"/>
    <property type="match status" value="1"/>
</dbReference>
<organism evidence="7 8">
    <name type="scientific">Bradyrhizobium betae</name>
    <dbReference type="NCBI Taxonomy" id="244734"/>
    <lineage>
        <taxon>Bacteria</taxon>
        <taxon>Pseudomonadati</taxon>
        <taxon>Pseudomonadota</taxon>
        <taxon>Alphaproteobacteria</taxon>
        <taxon>Hyphomicrobiales</taxon>
        <taxon>Nitrobacteraceae</taxon>
        <taxon>Bradyrhizobium</taxon>
    </lineage>
</organism>
<keyword evidence="3" id="KW-0805">Transcription regulation</keyword>
<dbReference type="InterPro" id="IPR000847">
    <property type="entry name" value="LysR_HTH_N"/>
</dbReference>
<gene>
    <name evidence="7" type="ORF">F8237_28585</name>
</gene>
<keyword evidence="5" id="KW-0804">Transcription</keyword>
<dbReference type="Gene3D" id="3.40.190.290">
    <property type="match status" value="1"/>
</dbReference>
<dbReference type="Pfam" id="PF00126">
    <property type="entry name" value="HTH_1"/>
    <property type="match status" value="1"/>
</dbReference>
<dbReference type="AlphaFoldDB" id="A0A5P6PCI5"/>
<dbReference type="InterPro" id="IPR058163">
    <property type="entry name" value="LysR-type_TF_proteobact-type"/>
</dbReference>
<dbReference type="InterPro" id="IPR005119">
    <property type="entry name" value="LysR_subst-bd"/>
</dbReference>
<evidence type="ECO:0000256" key="4">
    <source>
        <dbReference type="ARBA" id="ARBA00023125"/>
    </source>
</evidence>
<evidence type="ECO:0000256" key="3">
    <source>
        <dbReference type="ARBA" id="ARBA00023015"/>
    </source>
</evidence>
<dbReference type="InterPro" id="IPR036388">
    <property type="entry name" value="WH-like_DNA-bd_sf"/>
</dbReference>
<dbReference type="RefSeq" id="WP_151649527.1">
    <property type="nucleotide sequence ID" value="NZ_CP044543.1"/>
</dbReference>
<dbReference type="Gene3D" id="1.10.10.10">
    <property type="entry name" value="Winged helix-like DNA-binding domain superfamily/Winged helix DNA-binding domain"/>
    <property type="match status" value="1"/>
</dbReference>
<reference evidence="8" key="1">
    <citation type="submission" date="2019-10" db="EMBL/GenBank/DDBJ databases">
        <title>Complete Genome Sequence of Bradyrhizobium betae type strain PL7HG1T.</title>
        <authorList>
            <person name="Bromfield E.S.P."/>
            <person name="Cloutier S."/>
        </authorList>
    </citation>
    <scope>NUCLEOTIDE SEQUENCE [LARGE SCALE GENOMIC DNA]</scope>
    <source>
        <strain evidence="8">PL7HG1</strain>
    </source>
</reference>
<dbReference type="PRINTS" id="PR00039">
    <property type="entry name" value="HTHLYSR"/>
</dbReference>
<dbReference type="GO" id="GO:0043565">
    <property type="term" value="F:sequence-specific DNA binding"/>
    <property type="evidence" value="ECO:0007669"/>
    <property type="project" value="TreeGrafter"/>
</dbReference>
<dbReference type="GO" id="GO:0003700">
    <property type="term" value="F:DNA-binding transcription factor activity"/>
    <property type="evidence" value="ECO:0007669"/>
    <property type="project" value="InterPro"/>
</dbReference>
<comment type="similarity">
    <text evidence="2">Belongs to the LysR transcriptional regulatory family.</text>
</comment>
<name>A0A5P6PCI5_9BRAD</name>
<dbReference type="PANTHER" id="PTHR30537">
    <property type="entry name" value="HTH-TYPE TRANSCRIPTIONAL REGULATOR"/>
    <property type="match status" value="1"/>
</dbReference>
<evidence type="ECO:0000256" key="5">
    <source>
        <dbReference type="ARBA" id="ARBA00023163"/>
    </source>
</evidence>
<dbReference type="EMBL" id="CP044543">
    <property type="protein sequence ID" value="QFI76011.1"/>
    <property type="molecule type" value="Genomic_DNA"/>
</dbReference>
<protein>
    <submittedName>
        <fullName evidence="7">LysR family transcriptional regulator</fullName>
    </submittedName>
</protein>
<keyword evidence="4" id="KW-0238">DNA-binding</keyword>
<evidence type="ECO:0000256" key="2">
    <source>
        <dbReference type="ARBA" id="ARBA00009437"/>
    </source>
</evidence>
<feature type="domain" description="HTH lysR-type" evidence="6">
    <location>
        <begin position="1"/>
        <end position="58"/>
    </location>
</feature>
<dbReference type="OrthoDB" id="9796526at2"/>
<dbReference type="KEGG" id="bbet:F8237_28585"/>
<dbReference type="InterPro" id="IPR036390">
    <property type="entry name" value="WH_DNA-bd_sf"/>
</dbReference>
<evidence type="ECO:0000313" key="7">
    <source>
        <dbReference type="EMBL" id="QFI76011.1"/>
    </source>
</evidence>
<dbReference type="GO" id="GO:0006351">
    <property type="term" value="P:DNA-templated transcription"/>
    <property type="evidence" value="ECO:0007669"/>
    <property type="project" value="TreeGrafter"/>
</dbReference>
<dbReference type="PROSITE" id="PS50931">
    <property type="entry name" value="HTH_LYSR"/>
    <property type="match status" value="1"/>
</dbReference>
<proteinExistence type="inferred from homology"/>
<dbReference type="Pfam" id="PF03466">
    <property type="entry name" value="LysR_substrate"/>
    <property type="match status" value="1"/>
</dbReference>
<sequence length="285" mass="31296">MDWSDLRIFLAIAREGTLGAAARKIGQTQPTMGRRLRALEAALGQTLFQRTADGFVLTDEGTAVLRHAERIEEEALALARHASGAETQLDGLLRLSSSDWFGTVMLSPVIAAFGKLHPKVTVELLTDARLYSLPRREADLVFRIKRFDEPEVISRKLLHIPYALYGRRGSKPPRAGDGSGVRVVTMNAEFADMPDAVWLKRALPNADIASRSNNRQVQAELCASGGGLAVLPRPLGDPDRRLVALDIGTPPPGRDTFVGYHRDLRRLARLRALLDLVIERLAGTP</sequence>
<comment type="function">
    <text evidence="1">NodD regulates the expression of the nodABCFE genes which encode other nodulation proteins. NodD is also a negative regulator of its own expression. Binds flavonoids as inducers.</text>
</comment>
<dbReference type="PANTHER" id="PTHR30537:SF3">
    <property type="entry name" value="TRANSCRIPTIONAL REGULATORY PROTEIN"/>
    <property type="match status" value="1"/>
</dbReference>
<evidence type="ECO:0000259" key="6">
    <source>
        <dbReference type="PROSITE" id="PS50931"/>
    </source>
</evidence>
<evidence type="ECO:0000313" key="8">
    <source>
        <dbReference type="Proteomes" id="UP000325641"/>
    </source>
</evidence>
<dbReference type="Proteomes" id="UP000325641">
    <property type="component" value="Chromosome"/>
</dbReference>
<dbReference type="FunFam" id="1.10.10.10:FF:000001">
    <property type="entry name" value="LysR family transcriptional regulator"/>
    <property type="match status" value="1"/>
</dbReference>